<dbReference type="CDD" id="cd02558">
    <property type="entry name" value="PSRA_1"/>
    <property type="match status" value="1"/>
</dbReference>
<evidence type="ECO:0000313" key="3">
    <source>
        <dbReference type="Proteomes" id="UP000637267"/>
    </source>
</evidence>
<dbReference type="InterPro" id="IPR020103">
    <property type="entry name" value="PsdUridine_synth_cat_dom_sf"/>
</dbReference>
<dbReference type="InterPro" id="IPR006145">
    <property type="entry name" value="PsdUridine_synth_RsuA/RluA"/>
</dbReference>
<dbReference type="InterPro" id="IPR050188">
    <property type="entry name" value="RluA_PseudoU_synthase"/>
</dbReference>
<evidence type="ECO:0000313" key="2">
    <source>
        <dbReference type="EMBL" id="GGP20511.1"/>
    </source>
</evidence>
<dbReference type="RefSeq" id="WP_188703718.1">
    <property type="nucleotide sequence ID" value="NZ_BMLX01000002.1"/>
</dbReference>
<name>A0ABQ2P812_9NEIS</name>
<dbReference type="SUPFAM" id="SSF55120">
    <property type="entry name" value="Pseudouridine synthase"/>
    <property type="match status" value="1"/>
</dbReference>
<comment type="caution">
    <text evidence="2">The sequence shown here is derived from an EMBL/GenBank/DDBJ whole genome shotgun (WGS) entry which is preliminary data.</text>
</comment>
<accession>A0ABQ2P812</accession>
<organism evidence="2 3">
    <name type="scientific">Silvimonas iriomotensis</name>
    <dbReference type="NCBI Taxonomy" id="449662"/>
    <lineage>
        <taxon>Bacteria</taxon>
        <taxon>Pseudomonadati</taxon>
        <taxon>Pseudomonadota</taxon>
        <taxon>Betaproteobacteria</taxon>
        <taxon>Neisseriales</taxon>
        <taxon>Chitinibacteraceae</taxon>
        <taxon>Silvimonas</taxon>
    </lineage>
</organism>
<reference evidence="3" key="1">
    <citation type="journal article" date="2019" name="Int. J. Syst. Evol. Microbiol.">
        <title>The Global Catalogue of Microorganisms (GCM) 10K type strain sequencing project: providing services to taxonomists for standard genome sequencing and annotation.</title>
        <authorList>
            <consortium name="The Broad Institute Genomics Platform"/>
            <consortium name="The Broad Institute Genome Sequencing Center for Infectious Disease"/>
            <person name="Wu L."/>
            <person name="Ma J."/>
        </authorList>
    </citation>
    <scope>NUCLEOTIDE SEQUENCE [LARGE SCALE GENOMIC DNA]</scope>
    <source>
        <strain evidence="3">CGMCC 1.8859</strain>
    </source>
</reference>
<dbReference type="EMBL" id="BMLX01000002">
    <property type="protein sequence ID" value="GGP20511.1"/>
    <property type="molecule type" value="Genomic_DNA"/>
</dbReference>
<keyword evidence="3" id="KW-1185">Reference proteome</keyword>
<dbReference type="Pfam" id="PF00849">
    <property type="entry name" value="PseudoU_synth_2"/>
    <property type="match status" value="1"/>
</dbReference>
<sequence>MSQKPAIAWRDGVAPSFVILPEQGAWPDLLTFLLHRFPHLPEGGMAARLAAGEIMDDAGQPVRAADPYRPGGRLWYFREVPDEEPVPFEAQVIYRDERILVADKPHFLATVPSGRRLRETLLNRLRQSLDLPELTPVHRLDRETAGLVMFCLHPPSRGRYQSLFESRQVSKVYEAIAPLNPALNLPLVHRSRLVQGEHFFTSQEVEGEPNAETRISLLQDNGQLGWYRLEPHTGKKHQLRAHMSALGMPICNDPWYPQVQPDAPDDFTRPLQLLARSLQFVDPVNGEERVFESTRSLIWPV</sequence>
<evidence type="ECO:0000259" key="1">
    <source>
        <dbReference type="Pfam" id="PF00849"/>
    </source>
</evidence>
<feature type="domain" description="Pseudouridine synthase RsuA/RluA-like" evidence="1">
    <location>
        <begin position="99"/>
        <end position="245"/>
    </location>
</feature>
<proteinExistence type="predicted"/>
<dbReference type="Gene3D" id="3.30.2350.10">
    <property type="entry name" value="Pseudouridine synthase"/>
    <property type="match status" value="1"/>
</dbReference>
<dbReference type="Proteomes" id="UP000637267">
    <property type="component" value="Unassembled WGS sequence"/>
</dbReference>
<dbReference type="PANTHER" id="PTHR21600">
    <property type="entry name" value="MITOCHONDRIAL RNA PSEUDOURIDINE SYNTHASE"/>
    <property type="match status" value="1"/>
</dbReference>
<gene>
    <name evidence="2" type="ORF">GCM10010970_15570</name>
</gene>
<dbReference type="PANTHER" id="PTHR21600:SF84">
    <property type="entry name" value="PSEUDOURIDINE SYNTHASE RSUA_RLUA-LIKE DOMAIN-CONTAINING PROTEIN"/>
    <property type="match status" value="1"/>
</dbReference>
<protein>
    <submittedName>
        <fullName evidence="2">Pseudouridylate synthase</fullName>
    </submittedName>
</protein>